<reference evidence="5 6" key="1">
    <citation type="submission" date="2023-12" db="EMBL/GenBank/DDBJ databases">
        <title>Sinomonas terricola sp. nov, isolated from litchi orchard soil in Guangdong, PR China.</title>
        <authorList>
            <person name="Jiaxin W."/>
            <person name="Yang Z."/>
            <person name="Honghui Z."/>
        </authorList>
    </citation>
    <scope>NUCLEOTIDE SEQUENCE [LARGE SCALE GENOMIC DNA]</scope>
    <source>
        <strain evidence="5 6">JGH33</strain>
    </source>
</reference>
<keyword evidence="6" id="KW-1185">Reference proteome</keyword>
<evidence type="ECO:0000256" key="3">
    <source>
        <dbReference type="SAM" id="Phobius"/>
    </source>
</evidence>
<dbReference type="CDD" id="cd07989">
    <property type="entry name" value="LPLAT_AGPAT-like"/>
    <property type="match status" value="1"/>
</dbReference>
<accession>A0ABU5T537</accession>
<evidence type="ECO:0000259" key="4">
    <source>
        <dbReference type="SMART" id="SM00563"/>
    </source>
</evidence>
<evidence type="ECO:0000256" key="1">
    <source>
        <dbReference type="ARBA" id="ARBA00022679"/>
    </source>
</evidence>
<feature type="transmembrane region" description="Helical" evidence="3">
    <location>
        <begin position="90"/>
        <end position="107"/>
    </location>
</feature>
<gene>
    <name evidence="5" type="ORF">SPF06_07940</name>
</gene>
<organism evidence="5 6">
    <name type="scientific">Sinomonas terricola</name>
    <dbReference type="NCBI Taxonomy" id="3110330"/>
    <lineage>
        <taxon>Bacteria</taxon>
        <taxon>Bacillati</taxon>
        <taxon>Actinomycetota</taxon>
        <taxon>Actinomycetes</taxon>
        <taxon>Micrococcales</taxon>
        <taxon>Micrococcaceae</taxon>
        <taxon>Sinomonas</taxon>
    </lineage>
</organism>
<dbReference type="PANTHER" id="PTHR10434:SF55">
    <property type="entry name" value="POSSIBLE ACYLTRANSFERASE"/>
    <property type="match status" value="1"/>
</dbReference>
<dbReference type="PANTHER" id="PTHR10434">
    <property type="entry name" value="1-ACYL-SN-GLYCEROL-3-PHOSPHATE ACYLTRANSFERASE"/>
    <property type="match status" value="1"/>
</dbReference>
<keyword evidence="2 5" id="KW-0012">Acyltransferase</keyword>
<dbReference type="SMART" id="SM00563">
    <property type="entry name" value="PlsC"/>
    <property type="match status" value="1"/>
</dbReference>
<feature type="transmembrane region" description="Helical" evidence="3">
    <location>
        <begin position="50"/>
        <end position="70"/>
    </location>
</feature>
<keyword evidence="1" id="KW-0808">Transferase</keyword>
<evidence type="ECO:0000313" key="5">
    <source>
        <dbReference type="EMBL" id="MEA5454647.1"/>
    </source>
</evidence>
<dbReference type="InterPro" id="IPR002123">
    <property type="entry name" value="Plipid/glycerol_acylTrfase"/>
</dbReference>
<dbReference type="Pfam" id="PF01553">
    <property type="entry name" value="Acyltransferase"/>
    <property type="match status" value="1"/>
</dbReference>
<evidence type="ECO:0000313" key="6">
    <source>
        <dbReference type="Proteomes" id="UP001304769"/>
    </source>
</evidence>
<keyword evidence="3" id="KW-1133">Transmembrane helix</keyword>
<dbReference type="SUPFAM" id="SSF69593">
    <property type="entry name" value="Glycerol-3-phosphate (1)-acyltransferase"/>
    <property type="match status" value="1"/>
</dbReference>
<comment type="caution">
    <text evidence="5">The sequence shown here is derived from an EMBL/GenBank/DDBJ whole genome shotgun (WGS) entry which is preliminary data.</text>
</comment>
<sequence>MARASDAAARTAPRGLPLYDLARFLFAWLARRLRTDVAASGLENIPPGQVVLAITHFGYIDFVPVGLVWWQRRRERLRFLVGPRPYRSRILGAAITACGGLAVLGAPNHASLAASLRALDGGWSVALFPEAGVSRSFTVRRCHTGAVRIAVQTAVPLVPVAVWGGHRVTTRGHGTFGDTGSGSLRDLWEAPIRVHFGPPLALDPADDPEASAEQLQAAMQAAADVAVRSFRLGAPPGAWWLPAKFGGGAPTEAERDIWDARDAMNGMRPDRDKM</sequence>
<feature type="domain" description="Phospholipid/glycerol acyltransferase" evidence="4">
    <location>
        <begin position="50"/>
        <end position="165"/>
    </location>
</feature>
<name>A0ABU5T537_9MICC</name>
<dbReference type="GO" id="GO:0016746">
    <property type="term" value="F:acyltransferase activity"/>
    <property type="evidence" value="ECO:0007669"/>
    <property type="project" value="UniProtKB-KW"/>
</dbReference>
<proteinExistence type="predicted"/>
<keyword evidence="3" id="KW-0812">Transmembrane</keyword>
<keyword evidence="3" id="KW-0472">Membrane</keyword>
<protein>
    <submittedName>
        <fullName evidence="5">Lysophospholipid acyltransferase family protein</fullName>
    </submittedName>
</protein>
<evidence type="ECO:0000256" key="2">
    <source>
        <dbReference type="ARBA" id="ARBA00023315"/>
    </source>
</evidence>
<dbReference type="EMBL" id="JAYGGQ010000004">
    <property type="protein sequence ID" value="MEA5454647.1"/>
    <property type="molecule type" value="Genomic_DNA"/>
</dbReference>
<dbReference type="RefSeq" id="WP_323278487.1">
    <property type="nucleotide sequence ID" value="NZ_JAYGGQ010000004.1"/>
</dbReference>
<dbReference type="Proteomes" id="UP001304769">
    <property type="component" value="Unassembled WGS sequence"/>
</dbReference>